<proteinExistence type="predicted"/>
<dbReference type="PANTHER" id="PTHR43677">
    <property type="entry name" value="SHORT-CHAIN DEHYDROGENASE/REDUCTASE"/>
    <property type="match status" value="1"/>
</dbReference>
<evidence type="ECO:0000313" key="3">
    <source>
        <dbReference type="EMBL" id="VVB00730.1"/>
    </source>
</evidence>
<name>A0A565BGM0_9BRAS</name>
<dbReference type="GO" id="GO:0016491">
    <property type="term" value="F:oxidoreductase activity"/>
    <property type="evidence" value="ECO:0007669"/>
    <property type="project" value="UniProtKB-KW"/>
</dbReference>
<dbReference type="FunFam" id="3.40.50.720:FF:000121">
    <property type="entry name" value="Prostaglandin reductase 2"/>
    <property type="match status" value="1"/>
</dbReference>
<dbReference type="InterPro" id="IPR011032">
    <property type="entry name" value="GroES-like_sf"/>
</dbReference>
<dbReference type="InterPro" id="IPR013149">
    <property type="entry name" value="ADH-like_C"/>
</dbReference>
<dbReference type="CDD" id="cd05323">
    <property type="entry name" value="ADH_SDR_c_like"/>
    <property type="match status" value="1"/>
</dbReference>
<dbReference type="InterPro" id="IPR036291">
    <property type="entry name" value="NAD(P)-bd_dom_sf"/>
</dbReference>
<dbReference type="PRINTS" id="PR00081">
    <property type="entry name" value="GDHRDH"/>
</dbReference>
<evidence type="ECO:0000259" key="2">
    <source>
        <dbReference type="SMART" id="SM00829"/>
    </source>
</evidence>
<dbReference type="InterPro" id="IPR020904">
    <property type="entry name" value="Sc_DH/Rdtase_CS"/>
</dbReference>
<dbReference type="PANTHER" id="PTHR43677:SF3">
    <property type="entry name" value="PROSTAGLANDIN REDUCTASE 3"/>
    <property type="match status" value="1"/>
</dbReference>
<evidence type="ECO:0000313" key="4">
    <source>
        <dbReference type="Proteomes" id="UP000489600"/>
    </source>
</evidence>
<sequence length="630" mass="68412">MEIKPGLSALVTGGASGIGRALCLALAEKGVFVTVVDFSEEKGKETTLLVRTANAKFHPDINFPSAIFVKCDVTNRGDLVAAFEKHLASFGTLDICINNAGISNPVRFDKDDTDGSKSWKHTIDVDLTAVVECTQLAIKAMKAKQKPGVIINMGSAAGLYPMSFDPIYCASKAGVVLFTRSLAYFRHQGIRINVLCPEFIRTDLAERIDGSFIQSIGGFMSMDLLVKGAFQLITDETKAGACLWITNRRGLEYWPTEMEQEKYLVGSSSRKRPSFKVSSKFELPQSFEKTIVHTLSHNFRNATRIVRAPLKLPIGPHQVLLKILYAGVNASDVNFSSGRYFSKNNGPKLPFDAGFEGVGLIAAVGESVKNLEVGTPAAVMTFGAYSEYMIVSSKHVLPVPRPDPEVVAMLTSGLTALTALEKAGQMKSGETVLVTAAAGGTGQFAVQLAKLAGNKVIATCGGLEKAKLLKELGVDRVIDYKTEDIKTVLRKEFPKGVDIIYESVGGQMFDLCLNALAVYGRLIVIGMISQYQGEKGWQPANYPGLCEKILAKSQTVAGFFLVQYSQLWKQNLDKLFHLYSLGKLKVGIDQKKFIGLNSVADAVEYLHSGKSTGKVIVCIDPTFLQKTSKL</sequence>
<dbReference type="OrthoDB" id="48317at2759"/>
<organism evidence="3 4">
    <name type="scientific">Arabis nemorensis</name>
    <dbReference type="NCBI Taxonomy" id="586526"/>
    <lineage>
        <taxon>Eukaryota</taxon>
        <taxon>Viridiplantae</taxon>
        <taxon>Streptophyta</taxon>
        <taxon>Embryophyta</taxon>
        <taxon>Tracheophyta</taxon>
        <taxon>Spermatophyta</taxon>
        <taxon>Magnoliopsida</taxon>
        <taxon>eudicotyledons</taxon>
        <taxon>Gunneridae</taxon>
        <taxon>Pentapetalae</taxon>
        <taxon>rosids</taxon>
        <taxon>malvids</taxon>
        <taxon>Brassicales</taxon>
        <taxon>Brassicaceae</taxon>
        <taxon>Arabideae</taxon>
        <taxon>Arabis</taxon>
    </lineage>
</organism>
<dbReference type="SUPFAM" id="SSF50129">
    <property type="entry name" value="GroES-like"/>
    <property type="match status" value="1"/>
</dbReference>
<dbReference type="AlphaFoldDB" id="A0A565BGM0"/>
<evidence type="ECO:0000256" key="1">
    <source>
        <dbReference type="ARBA" id="ARBA00023002"/>
    </source>
</evidence>
<dbReference type="Proteomes" id="UP000489600">
    <property type="component" value="Unassembled WGS sequence"/>
</dbReference>
<accession>A0A565BGM0</accession>
<dbReference type="FunFam" id="3.40.50.720:FF:001171">
    <property type="entry name" value="ARP protein (REF)"/>
    <property type="match status" value="1"/>
</dbReference>
<comment type="caution">
    <text evidence="3">The sequence shown here is derived from an EMBL/GenBank/DDBJ whole genome shotgun (WGS) entry which is preliminary data.</text>
</comment>
<dbReference type="Pfam" id="PF00107">
    <property type="entry name" value="ADH_zinc_N"/>
    <property type="match status" value="1"/>
</dbReference>
<keyword evidence="1" id="KW-0560">Oxidoreductase</keyword>
<dbReference type="GO" id="GO:0005739">
    <property type="term" value="C:mitochondrion"/>
    <property type="evidence" value="ECO:0007669"/>
    <property type="project" value="TreeGrafter"/>
</dbReference>
<dbReference type="Pfam" id="PF08240">
    <property type="entry name" value="ADH_N"/>
    <property type="match status" value="1"/>
</dbReference>
<dbReference type="SUPFAM" id="SSF51735">
    <property type="entry name" value="NAD(P)-binding Rossmann-fold domains"/>
    <property type="match status" value="2"/>
</dbReference>
<dbReference type="InterPro" id="IPR002347">
    <property type="entry name" value="SDR_fam"/>
</dbReference>
<protein>
    <recommendedName>
        <fullName evidence="2">Enoyl reductase (ER) domain-containing protein</fullName>
    </recommendedName>
</protein>
<keyword evidence="4" id="KW-1185">Reference proteome</keyword>
<dbReference type="Gene3D" id="3.40.50.720">
    <property type="entry name" value="NAD(P)-binding Rossmann-like Domain"/>
    <property type="match status" value="2"/>
</dbReference>
<feature type="domain" description="Enoyl reductase (ER)" evidence="2">
    <location>
        <begin position="297"/>
        <end position="617"/>
    </location>
</feature>
<dbReference type="InterPro" id="IPR002364">
    <property type="entry name" value="Quin_OxRdtase/zeta-crystal_CS"/>
</dbReference>
<dbReference type="SMART" id="SM00829">
    <property type="entry name" value="PKS_ER"/>
    <property type="match status" value="1"/>
</dbReference>
<dbReference type="Gene3D" id="3.90.180.10">
    <property type="entry name" value="Medium-chain alcohol dehydrogenases, catalytic domain"/>
    <property type="match status" value="1"/>
</dbReference>
<dbReference type="PROSITE" id="PS00061">
    <property type="entry name" value="ADH_SHORT"/>
    <property type="match status" value="1"/>
</dbReference>
<dbReference type="InterPro" id="IPR051397">
    <property type="entry name" value="Zn-ADH-like_protein"/>
</dbReference>
<dbReference type="CDD" id="cd08250">
    <property type="entry name" value="Mgc45594_like"/>
    <property type="match status" value="1"/>
</dbReference>
<dbReference type="GO" id="GO:0008270">
    <property type="term" value="F:zinc ion binding"/>
    <property type="evidence" value="ECO:0007669"/>
    <property type="project" value="InterPro"/>
</dbReference>
<dbReference type="Pfam" id="PF00106">
    <property type="entry name" value="adh_short"/>
    <property type="match status" value="1"/>
</dbReference>
<dbReference type="EMBL" id="CABITT030000004">
    <property type="protein sequence ID" value="VVB00730.1"/>
    <property type="molecule type" value="Genomic_DNA"/>
</dbReference>
<dbReference type="PRINTS" id="PR00080">
    <property type="entry name" value="SDRFAMILY"/>
</dbReference>
<gene>
    <name evidence="3" type="ORF">ANE_LOCUS11174</name>
</gene>
<dbReference type="InterPro" id="IPR013154">
    <property type="entry name" value="ADH-like_N"/>
</dbReference>
<dbReference type="InterPro" id="IPR020843">
    <property type="entry name" value="ER"/>
</dbReference>
<reference evidence="3" key="1">
    <citation type="submission" date="2019-07" db="EMBL/GenBank/DDBJ databases">
        <authorList>
            <person name="Dittberner H."/>
        </authorList>
    </citation>
    <scope>NUCLEOTIDE SEQUENCE [LARGE SCALE GENOMIC DNA]</scope>
</reference>
<dbReference type="PROSITE" id="PS01162">
    <property type="entry name" value="QOR_ZETA_CRYSTAL"/>
    <property type="match status" value="1"/>
</dbReference>